<sequence length="210" mass="24128">MSASGDKILYLLKTKGVQTSKALATMLDMTPMGARQHLLQLQKEKLVNPYSLAEKRGRPTQYWQLTSLALKRFPDRHEQLTLNLLNSIKMVFGQQGLDQLIAQREYQHSQSYNEQLNKHSELKQKVSALVSLRCDEGYMAEMQTVNDHEFLLIENHCPICAAATECQELCRSELQLFQRCFDKDADVKRAEHLLEGARRCVYRIKAKGSL</sequence>
<protein>
    <submittedName>
        <fullName evidence="1">MarR family transcriptional regulator</fullName>
    </submittedName>
</protein>
<dbReference type="Proteomes" id="UP000601768">
    <property type="component" value="Unassembled WGS sequence"/>
</dbReference>
<gene>
    <name evidence="1" type="ORF">H8B19_12115</name>
</gene>
<evidence type="ECO:0000313" key="1">
    <source>
        <dbReference type="EMBL" id="MBC3766625.1"/>
    </source>
</evidence>
<organism evidence="1 2">
    <name type="scientific">Neptunicella marina</name>
    <dbReference type="NCBI Taxonomy" id="2125989"/>
    <lineage>
        <taxon>Bacteria</taxon>
        <taxon>Pseudomonadati</taxon>
        <taxon>Pseudomonadota</taxon>
        <taxon>Gammaproteobacteria</taxon>
        <taxon>Alteromonadales</taxon>
        <taxon>Alteromonadaceae</taxon>
        <taxon>Neptunicella</taxon>
    </lineage>
</organism>
<dbReference type="InterPro" id="IPR036390">
    <property type="entry name" value="WH_DNA-bd_sf"/>
</dbReference>
<accession>A0A8J6LZZ5</accession>
<dbReference type="EMBL" id="JACNEP010000009">
    <property type="protein sequence ID" value="MBC3766625.1"/>
    <property type="molecule type" value="Genomic_DNA"/>
</dbReference>
<dbReference type="AlphaFoldDB" id="A0A8J6LZZ5"/>
<dbReference type="Gene3D" id="1.10.10.10">
    <property type="entry name" value="Winged helix-like DNA-binding domain superfamily/Winged helix DNA-binding domain"/>
    <property type="match status" value="1"/>
</dbReference>
<name>A0A8J6LZZ5_9ALTE</name>
<comment type="caution">
    <text evidence="1">The sequence shown here is derived from an EMBL/GenBank/DDBJ whole genome shotgun (WGS) entry which is preliminary data.</text>
</comment>
<dbReference type="SUPFAM" id="SSF46785">
    <property type="entry name" value="Winged helix' DNA-binding domain"/>
    <property type="match status" value="1"/>
</dbReference>
<reference evidence="1" key="2">
    <citation type="submission" date="2020-08" db="EMBL/GenBank/DDBJ databases">
        <authorList>
            <person name="Lai Q."/>
        </authorList>
    </citation>
    <scope>NUCLEOTIDE SEQUENCE</scope>
    <source>
        <strain evidence="1">S27-2</strain>
    </source>
</reference>
<evidence type="ECO:0000313" key="2">
    <source>
        <dbReference type="Proteomes" id="UP000601768"/>
    </source>
</evidence>
<reference evidence="1" key="1">
    <citation type="journal article" date="2018" name="Int. J. Syst. Evol. Microbiol.">
        <title>Neptunicella marina gen. nov., sp. nov., isolated from surface seawater.</title>
        <authorList>
            <person name="Liu X."/>
            <person name="Lai Q."/>
            <person name="Du Y."/>
            <person name="Zhang X."/>
            <person name="Liu Z."/>
            <person name="Sun F."/>
            <person name="Shao Z."/>
        </authorList>
    </citation>
    <scope>NUCLEOTIDE SEQUENCE</scope>
    <source>
        <strain evidence="1">S27-2</strain>
    </source>
</reference>
<keyword evidence="2" id="KW-1185">Reference proteome</keyword>
<dbReference type="RefSeq" id="WP_186507154.1">
    <property type="nucleotide sequence ID" value="NZ_JACNEP010000009.1"/>
</dbReference>
<proteinExistence type="predicted"/>
<dbReference type="InterPro" id="IPR036388">
    <property type="entry name" value="WH-like_DNA-bd_sf"/>
</dbReference>